<evidence type="ECO:0000313" key="2">
    <source>
        <dbReference type="Proteomes" id="UP000886523"/>
    </source>
</evidence>
<name>A0A9P6DRL0_9AGAM</name>
<dbReference type="AlphaFoldDB" id="A0A9P6DRL0"/>
<sequence>MNKVLWQEHVCCIKQVFFGLIPAHGHQVHQILDGPQTQWAPRIALTQNRSLVTYQMACLEYNCCSGHSPDVPQGCGRSD</sequence>
<organism evidence="1 2">
    <name type="scientific">Hydnum rufescens UP504</name>
    <dbReference type="NCBI Taxonomy" id="1448309"/>
    <lineage>
        <taxon>Eukaryota</taxon>
        <taxon>Fungi</taxon>
        <taxon>Dikarya</taxon>
        <taxon>Basidiomycota</taxon>
        <taxon>Agaricomycotina</taxon>
        <taxon>Agaricomycetes</taxon>
        <taxon>Cantharellales</taxon>
        <taxon>Hydnaceae</taxon>
        <taxon>Hydnum</taxon>
    </lineage>
</organism>
<protein>
    <submittedName>
        <fullName evidence="1">Uncharacterized protein</fullName>
    </submittedName>
</protein>
<accession>A0A9P6DRL0</accession>
<gene>
    <name evidence="1" type="ORF">BS47DRAFT_1087620</name>
</gene>
<keyword evidence="2" id="KW-1185">Reference proteome</keyword>
<comment type="caution">
    <text evidence="1">The sequence shown here is derived from an EMBL/GenBank/DDBJ whole genome shotgun (WGS) entry which is preliminary data.</text>
</comment>
<evidence type="ECO:0000313" key="1">
    <source>
        <dbReference type="EMBL" id="KAF9512316.1"/>
    </source>
</evidence>
<reference evidence="1" key="1">
    <citation type="journal article" date="2020" name="Nat. Commun.">
        <title>Large-scale genome sequencing of mycorrhizal fungi provides insights into the early evolution of symbiotic traits.</title>
        <authorList>
            <person name="Miyauchi S."/>
            <person name="Kiss E."/>
            <person name="Kuo A."/>
            <person name="Drula E."/>
            <person name="Kohler A."/>
            <person name="Sanchez-Garcia M."/>
            <person name="Morin E."/>
            <person name="Andreopoulos B."/>
            <person name="Barry K.W."/>
            <person name="Bonito G."/>
            <person name="Buee M."/>
            <person name="Carver A."/>
            <person name="Chen C."/>
            <person name="Cichocki N."/>
            <person name="Clum A."/>
            <person name="Culley D."/>
            <person name="Crous P.W."/>
            <person name="Fauchery L."/>
            <person name="Girlanda M."/>
            <person name="Hayes R.D."/>
            <person name="Keri Z."/>
            <person name="LaButti K."/>
            <person name="Lipzen A."/>
            <person name="Lombard V."/>
            <person name="Magnuson J."/>
            <person name="Maillard F."/>
            <person name="Murat C."/>
            <person name="Nolan M."/>
            <person name="Ohm R.A."/>
            <person name="Pangilinan J."/>
            <person name="Pereira M.F."/>
            <person name="Perotto S."/>
            <person name="Peter M."/>
            <person name="Pfister S."/>
            <person name="Riley R."/>
            <person name="Sitrit Y."/>
            <person name="Stielow J.B."/>
            <person name="Szollosi G."/>
            <person name="Zifcakova L."/>
            <person name="Stursova M."/>
            <person name="Spatafora J.W."/>
            <person name="Tedersoo L."/>
            <person name="Vaario L.M."/>
            <person name="Yamada A."/>
            <person name="Yan M."/>
            <person name="Wang P."/>
            <person name="Xu J."/>
            <person name="Bruns T."/>
            <person name="Baldrian P."/>
            <person name="Vilgalys R."/>
            <person name="Dunand C."/>
            <person name="Henrissat B."/>
            <person name="Grigoriev I.V."/>
            <person name="Hibbett D."/>
            <person name="Nagy L.G."/>
            <person name="Martin F.M."/>
        </authorList>
    </citation>
    <scope>NUCLEOTIDE SEQUENCE</scope>
    <source>
        <strain evidence="1">UP504</strain>
    </source>
</reference>
<dbReference type="EMBL" id="MU128988">
    <property type="protein sequence ID" value="KAF9512316.1"/>
    <property type="molecule type" value="Genomic_DNA"/>
</dbReference>
<dbReference type="Proteomes" id="UP000886523">
    <property type="component" value="Unassembled WGS sequence"/>
</dbReference>
<proteinExistence type="predicted"/>